<dbReference type="PANTHER" id="PTHR43899:SF13">
    <property type="entry name" value="RH59310P"/>
    <property type="match status" value="1"/>
</dbReference>
<dbReference type="InterPro" id="IPR051019">
    <property type="entry name" value="VLCFA-Steroid_DH"/>
</dbReference>
<dbReference type="AlphaFoldDB" id="A0A3S5YCQ5"/>
<accession>A0A3S5YCQ5</accession>
<evidence type="ECO:0000256" key="1">
    <source>
        <dbReference type="ARBA" id="ARBA00006484"/>
    </source>
</evidence>
<dbReference type="EMBL" id="FN563149">
    <property type="protein sequence ID" value="CBH50338.1"/>
    <property type="molecule type" value="Genomic_DNA"/>
</dbReference>
<gene>
    <name evidence="3" type="ordered locus">REQ_43750</name>
</gene>
<dbReference type="InterPro" id="IPR002347">
    <property type="entry name" value="SDR_fam"/>
</dbReference>
<dbReference type="KEGG" id="req:REQ_43750"/>
<dbReference type="PRINTS" id="PR00081">
    <property type="entry name" value="GDHRDH"/>
</dbReference>
<evidence type="ECO:0000313" key="4">
    <source>
        <dbReference type="Proteomes" id="UP000006892"/>
    </source>
</evidence>
<sequence>MIDKNQYGPWVVIAGGSEGVGAAFADELSRAGLNLVLIARKPGPLEETADKVRANGVEVRTLSLDLLADDAMDQIRKVTDDLEVGLLIFNAGANSYGHEFVTGDLDGFNGVINLNITKQLELSHHFGAKMKDRGRGGIMLLGSLAGYMGSEHQSIYASAKAFSRVFAESLWLELAPYNVHVVELILGVTRTPAMIRAGLNFDIPGMIVQEPEDAAREGLEHLTDGPVWVAGGNYAAAEKRSGFPRDKMVKGAAEAMRKLLNRS</sequence>
<reference evidence="3" key="1">
    <citation type="journal article" date="2010" name="PLoS Genet.">
        <title>The genome of a pathogenic rhodococcus: cooptive virulence underpinned by key gene acquisitions.</title>
        <authorList>
            <person name="Letek M."/>
            <person name="Gonzalez P."/>
            <person name="Macarthur I."/>
            <person name="Rodriguez H."/>
            <person name="Freeman T.C."/>
            <person name="Valero-Rello A."/>
            <person name="Blanco M."/>
            <person name="Buckley T."/>
            <person name="Cherevach I."/>
            <person name="Fahey R."/>
            <person name="Hapeshi A."/>
            <person name="Holdstock J."/>
            <person name="Leadon D."/>
            <person name="Navas J."/>
            <person name="Ocampo A."/>
            <person name="Quail M.A."/>
            <person name="Sanders M."/>
            <person name="Scortti M.M."/>
            <person name="Prescott J.F."/>
            <person name="Fogarty U."/>
            <person name="Meijer W.G."/>
            <person name="Parkhill J."/>
            <person name="Bentley S.D."/>
            <person name="Vazquez-Boland J.A."/>
        </authorList>
    </citation>
    <scope>NUCLEOTIDE SEQUENCE [LARGE SCALE GENOMIC DNA]</scope>
    <source>
        <strain evidence="3 4">103S</strain>
    </source>
</reference>
<dbReference type="Gene3D" id="3.40.50.720">
    <property type="entry name" value="NAD(P)-binding Rossmann-like Domain"/>
    <property type="match status" value="1"/>
</dbReference>
<evidence type="ECO:0000313" key="3">
    <source>
        <dbReference type="EMBL" id="CBH50338.1"/>
    </source>
</evidence>
<proteinExistence type="inferred from homology"/>
<dbReference type="Proteomes" id="UP001154400">
    <property type="component" value="Chromosome"/>
</dbReference>
<dbReference type="InterPro" id="IPR036291">
    <property type="entry name" value="NAD(P)-bd_dom_sf"/>
</dbReference>
<protein>
    <submittedName>
        <fullName evidence="3">Short chain dehydrogenase</fullName>
    </submittedName>
</protein>
<dbReference type="RefSeq" id="WP_013417428.1">
    <property type="nucleotide sequence ID" value="NC_014659.1"/>
</dbReference>
<dbReference type="GO" id="GO:0016491">
    <property type="term" value="F:oxidoreductase activity"/>
    <property type="evidence" value="ECO:0007669"/>
    <property type="project" value="UniProtKB-KW"/>
</dbReference>
<keyword evidence="2" id="KW-0560">Oxidoreductase</keyword>
<organism evidence="3">
    <name type="scientific">Rhodococcus hoagii (strain 103S)</name>
    <name type="common">Rhodococcus equi</name>
    <dbReference type="NCBI Taxonomy" id="685727"/>
    <lineage>
        <taxon>Bacteria</taxon>
        <taxon>Bacillati</taxon>
        <taxon>Actinomycetota</taxon>
        <taxon>Actinomycetes</taxon>
        <taxon>Mycobacteriales</taxon>
        <taxon>Nocardiaceae</taxon>
        <taxon>Prescottella</taxon>
    </lineage>
</organism>
<evidence type="ECO:0000256" key="2">
    <source>
        <dbReference type="ARBA" id="ARBA00023002"/>
    </source>
</evidence>
<name>A0A3S5YCQ5_RHOH1</name>
<comment type="similarity">
    <text evidence="1">Belongs to the short-chain dehydrogenases/reductases (SDR) family.</text>
</comment>
<dbReference type="SUPFAM" id="SSF51735">
    <property type="entry name" value="NAD(P)-binding Rossmann-fold domains"/>
    <property type="match status" value="1"/>
</dbReference>
<dbReference type="PANTHER" id="PTHR43899">
    <property type="entry name" value="RH59310P"/>
    <property type="match status" value="1"/>
</dbReference>
<dbReference type="Pfam" id="PF00106">
    <property type="entry name" value="adh_short"/>
    <property type="match status" value="1"/>
</dbReference>